<feature type="compositionally biased region" description="Basic and acidic residues" evidence="1">
    <location>
        <begin position="40"/>
        <end position="50"/>
    </location>
</feature>
<accession>A0A540N638</accession>
<keyword evidence="3" id="KW-1185">Reference proteome</keyword>
<organism evidence="2 3">
    <name type="scientific">Malus baccata</name>
    <name type="common">Siberian crab apple</name>
    <name type="synonym">Pyrus baccata</name>
    <dbReference type="NCBI Taxonomy" id="106549"/>
    <lineage>
        <taxon>Eukaryota</taxon>
        <taxon>Viridiplantae</taxon>
        <taxon>Streptophyta</taxon>
        <taxon>Embryophyta</taxon>
        <taxon>Tracheophyta</taxon>
        <taxon>Spermatophyta</taxon>
        <taxon>Magnoliopsida</taxon>
        <taxon>eudicotyledons</taxon>
        <taxon>Gunneridae</taxon>
        <taxon>Pentapetalae</taxon>
        <taxon>rosids</taxon>
        <taxon>fabids</taxon>
        <taxon>Rosales</taxon>
        <taxon>Rosaceae</taxon>
        <taxon>Amygdaloideae</taxon>
        <taxon>Maleae</taxon>
        <taxon>Malus</taxon>
    </lineage>
</organism>
<gene>
    <name evidence="2" type="ORF">C1H46_007882</name>
</gene>
<dbReference type="Proteomes" id="UP000315295">
    <property type="component" value="Unassembled WGS sequence"/>
</dbReference>
<evidence type="ECO:0008006" key="4">
    <source>
        <dbReference type="Google" id="ProtNLM"/>
    </source>
</evidence>
<dbReference type="EMBL" id="VIEB01000102">
    <property type="protein sequence ID" value="TQE06511.1"/>
    <property type="molecule type" value="Genomic_DNA"/>
</dbReference>
<proteinExistence type="predicted"/>
<sequence length="239" mass="26693">MLDRLLFSTREEPLLLGKLLERYQMHSEEEIGASNNAGGTDKKHNSECSDLRAGANRSPKMIQSGREAQDLDNLDVPELTQLEEELDALLRQTRSRKLGLCRRSVMFEMSVLLCYVLSLSFEVDTADDGNPYSSYRDGHIHVIHMRISGHVYCEMPSLELMVLAGTCIFVEKQLKEEKRLIENESLDGFNLTDCSTEAEGASRARTELATRNRIGRALPPLITLSSSPGCETNSPCRAG</sequence>
<dbReference type="AlphaFoldDB" id="A0A540N638"/>
<evidence type="ECO:0000313" key="3">
    <source>
        <dbReference type="Proteomes" id="UP000315295"/>
    </source>
</evidence>
<evidence type="ECO:0000256" key="1">
    <source>
        <dbReference type="SAM" id="MobiDB-lite"/>
    </source>
</evidence>
<comment type="caution">
    <text evidence="2">The sequence shown here is derived from an EMBL/GenBank/DDBJ whole genome shotgun (WGS) entry which is preliminary data.</text>
</comment>
<name>A0A540N638_MALBA</name>
<evidence type="ECO:0000313" key="2">
    <source>
        <dbReference type="EMBL" id="TQE06511.1"/>
    </source>
</evidence>
<protein>
    <recommendedName>
        <fullName evidence="4">K-box domain-containing protein</fullName>
    </recommendedName>
</protein>
<reference evidence="2 3" key="1">
    <citation type="journal article" date="2019" name="G3 (Bethesda)">
        <title>Sequencing of a Wild Apple (Malus baccata) Genome Unravels the Differences Between Cultivated and Wild Apple Species Regarding Disease Resistance and Cold Tolerance.</title>
        <authorList>
            <person name="Chen X."/>
        </authorList>
    </citation>
    <scope>NUCLEOTIDE SEQUENCE [LARGE SCALE GENOMIC DNA]</scope>
    <source>
        <strain evidence="3">cv. Shandingzi</strain>
        <tissue evidence="2">Leaves</tissue>
    </source>
</reference>
<feature type="region of interest" description="Disordered" evidence="1">
    <location>
        <begin position="31"/>
        <end position="61"/>
    </location>
</feature>